<dbReference type="SMART" id="SM00494">
    <property type="entry name" value="ChtBD2"/>
    <property type="match status" value="1"/>
</dbReference>
<dbReference type="InterPro" id="IPR002557">
    <property type="entry name" value="Chitin-bd_dom"/>
</dbReference>
<accession>A0AAJ7P956</accession>
<protein>
    <submittedName>
        <fullName evidence="3">Uncharacterized protein LOC100899779</fullName>
    </submittedName>
</protein>
<dbReference type="InterPro" id="IPR036508">
    <property type="entry name" value="Chitin-bd_dom_sf"/>
</dbReference>
<dbReference type="PROSITE" id="PS50940">
    <property type="entry name" value="CHIT_BIND_II"/>
    <property type="match status" value="1"/>
</dbReference>
<organism evidence="2 3">
    <name type="scientific">Galendromus occidentalis</name>
    <name type="common">western predatory mite</name>
    <dbReference type="NCBI Taxonomy" id="34638"/>
    <lineage>
        <taxon>Eukaryota</taxon>
        <taxon>Metazoa</taxon>
        <taxon>Ecdysozoa</taxon>
        <taxon>Arthropoda</taxon>
        <taxon>Chelicerata</taxon>
        <taxon>Arachnida</taxon>
        <taxon>Acari</taxon>
        <taxon>Parasitiformes</taxon>
        <taxon>Mesostigmata</taxon>
        <taxon>Gamasina</taxon>
        <taxon>Phytoseioidea</taxon>
        <taxon>Phytoseiidae</taxon>
        <taxon>Typhlodrominae</taxon>
        <taxon>Galendromus</taxon>
    </lineage>
</organism>
<feature type="domain" description="Chitin-binding type-2" evidence="1">
    <location>
        <begin position="43"/>
        <end position="109"/>
    </location>
</feature>
<evidence type="ECO:0000313" key="3">
    <source>
        <dbReference type="RefSeq" id="XP_018493900.1"/>
    </source>
</evidence>
<keyword evidence="2" id="KW-1185">Reference proteome</keyword>
<dbReference type="Gene3D" id="2.170.140.10">
    <property type="entry name" value="Chitin binding domain"/>
    <property type="match status" value="1"/>
</dbReference>
<dbReference type="Pfam" id="PF01607">
    <property type="entry name" value="CBM_14"/>
    <property type="match status" value="1"/>
</dbReference>
<name>A0AAJ7P956_9ACAR</name>
<proteinExistence type="predicted"/>
<dbReference type="GO" id="GO:0008061">
    <property type="term" value="F:chitin binding"/>
    <property type="evidence" value="ECO:0007669"/>
    <property type="project" value="InterPro"/>
</dbReference>
<dbReference type="GeneID" id="100899779"/>
<evidence type="ECO:0000259" key="1">
    <source>
        <dbReference type="PROSITE" id="PS50940"/>
    </source>
</evidence>
<evidence type="ECO:0000313" key="2">
    <source>
        <dbReference type="Proteomes" id="UP000694867"/>
    </source>
</evidence>
<dbReference type="Proteomes" id="UP000694867">
    <property type="component" value="Unplaced"/>
</dbReference>
<dbReference type="SUPFAM" id="SSF57625">
    <property type="entry name" value="Invertebrate chitin-binding proteins"/>
    <property type="match status" value="1"/>
</dbReference>
<gene>
    <name evidence="3" type="primary">LOC100899779</name>
</gene>
<sequence length="151" mass="17069">MTAGWILFHAVKSSCCDPYGLSPSTGYQLPDGVELLIGGIRTTFRCPAKYGYYADVDNDCKLFHVCNPMPTVDNRLQVQHYSFLCGNQTVFNQLTLTCAHEDESIPCENAPDFFYVNDNFGREDEVFLTNNDVESGYNLYTGFGRRKSYDP</sequence>
<dbReference type="GO" id="GO:0005576">
    <property type="term" value="C:extracellular region"/>
    <property type="evidence" value="ECO:0007669"/>
    <property type="project" value="InterPro"/>
</dbReference>
<dbReference type="InterPro" id="IPR052976">
    <property type="entry name" value="Scoloptoxin-like"/>
</dbReference>
<dbReference type="KEGG" id="goe:100899779"/>
<reference evidence="3" key="1">
    <citation type="submission" date="2025-08" db="UniProtKB">
        <authorList>
            <consortium name="RefSeq"/>
        </authorList>
    </citation>
    <scope>IDENTIFICATION</scope>
</reference>
<dbReference type="RefSeq" id="XP_018493900.1">
    <property type="nucleotide sequence ID" value="XM_018638384.1"/>
</dbReference>
<dbReference type="PANTHER" id="PTHR22933">
    <property type="entry name" value="FI18007P1-RELATED"/>
    <property type="match status" value="1"/>
</dbReference>
<dbReference type="AlphaFoldDB" id="A0AAJ7P956"/>
<dbReference type="PANTHER" id="PTHR22933:SF43">
    <property type="entry name" value="LP10131P"/>
    <property type="match status" value="1"/>
</dbReference>